<accession>A0ABD2PZR3</accession>
<proteinExistence type="predicted"/>
<gene>
    <name evidence="5" type="ORF">Ciccas_009082</name>
</gene>
<evidence type="ECO:0000313" key="6">
    <source>
        <dbReference type="Proteomes" id="UP001626550"/>
    </source>
</evidence>
<dbReference type="GO" id="GO:0005635">
    <property type="term" value="C:nuclear envelope"/>
    <property type="evidence" value="ECO:0007669"/>
    <property type="project" value="UniProtKB-ARBA"/>
</dbReference>
<evidence type="ECO:0000256" key="3">
    <source>
        <dbReference type="ARBA" id="ARBA00023242"/>
    </source>
</evidence>
<dbReference type="PANTHER" id="PTHR10350:SF6">
    <property type="entry name" value="NUCLEAR PORE COMPLEX PROTEIN NUP155"/>
    <property type="match status" value="1"/>
</dbReference>
<evidence type="ECO:0000256" key="2">
    <source>
        <dbReference type="ARBA" id="ARBA00022448"/>
    </source>
</evidence>
<dbReference type="Proteomes" id="UP001626550">
    <property type="component" value="Unassembled WGS sequence"/>
</dbReference>
<evidence type="ECO:0000256" key="1">
    <source>
        <dbReference type="ARBA" id="ARBA00004123"/>
    </source>
</evidence>
<dbReference type="InterPro" id="IPR042533">
    <property type="entry name" value="Nucleoporin_Nup155_C_1"/>
</dbReference>
<keyword evidence="2" id="KW-0813">Transport</keyword>
<keyword evidence="3" id="KW-0539">Nucleus</keyword>
<protein>
    <recommendedName>
        <fullName evidence="4">Nucleoporin Nup133/Nup155-like C-terminal domain-containing protein</fullName>
    </recommendedName>
</protein>
<comment type="subcellular location">
    <subcellularLocation>
        <location evidence="1">Nucleus</location>
    </subcellularLocation>
</comment>
<dbReference type="InterPro" id="IPR007187">
    <property type="entry name" value="Nucleoporin_Nup133/Nup155_C"/>
</dbReference>
<sequence length="545" mass="61057">MDAPVTQTDRVYNHLISRSLFLLTGTCLYLSRCIRIVWRTPLVLAQSSKQQFTNAYRGAALLKIPSLVYDLVAYAVGAHDHSTSDHKTLASQYYMSQLSHEDLEWLAAQLDYLCDFIGRNMDISVGMEALLKPEFAFQQQQQDRAVGQQAITETVFNRLANDAKLIGCLSTEMHQLSKATLEIVSFWSILAHSYFNDILHTLSVDQQKSLLTTPVESYVQSILPVSPMQQQPQQATGSGAALASDLIEALVHCYLDHLLAMSVQTTSSLDASLKVNVDQYMQELNQRCPSLFSNHAAQIAKACECLQQAMHLCDCLQAQSPVLLEHLCLRSLATENDTASLMHDRISQAISLCEPQLLKIHAQILESLHDAVSLLQSTASSATVPINLSDLCERLVKVRIPEAWICATRLCLFFAQVFDPKNLALQCFKESRRPSTLNSQKSDRSEASIVESRYEAYRVLLNLLDQLLDMARLPQSATDWDVDQPTLQTSLQAADNCSHYLHSETKSGQNLLGYLWKTREPFSLTFMLVNNQSKPNLAPSFLIRN</sequence>
<dbReference type="Gene3D" id="1.20.58.1780">
    <property type="match status" value="1"/>
</dbReference>
<evidence type="ECO:0000259" key="4">
    <source>
        <dbReference type="Pfam" id="PF03177"/>
    </source>
</evidence>
<dbReference type="Gene3D" id="1.25.40.450">
    <property type="entry name" value="Nucleoporin, helical domain, N-terminal subdomain"/>
    <property type="match status" value="1"/>
</dbReference>
<organism evidence="5 6">
    <name type="scientific">Cichlidogyrus casuarinus</name>
    <dbReference type="NCBI Taxonomy" id="1844966"/>
    <lineage>
        <taxon>Eukaryota</taxon>
        <taxon>Metazoa</taxon>
        <taxon>Spiralia</taxon>
        <taxon>Lophotrochozoa</taxon>
        <taxon>Platyhelminthes</taxon>
        <taxon>Monogenea</taxon>
        <taxon>Monopisthocotylea</taxon>
        <taxon>Dactylogyridea</taxon>
        <taxon>Ancyrocephalidae</taxon>
        <taxon>Cichlidogyrus</taxon>
    </lineage>
</organism>
<feature type="domain" description="Nucleoporin Nup133/Nup155-like C-terminal" evidence="4">
    <location>
        <begin position="274"/>
        <end position="481"/>
    </location>
</feature>
<name>A0ABD2PZR3_9PLAT</name>
<keyword evidence="6" id="KW-1185">Reference proteome</keyword>
<dbReference type="Pfam" id="PF03177">
    <property type="entry name" value="Nucleoporin_C"/>
    <property type="match status" value="2"/>
</dbReference>
<dbReference type="EMBL" id="JBJKFK010001743">
    <property type="protein sequence ID" value="KAL3312327.1"/>
    <property type="molecule type" value="Genomic_DNA"/>
</dbReference>
<dbReference type="AlphaFoldDB" id="A0ABD2PZR3"/>
<feature type="domain" description="Nucleoporin Nup133/Nup155-like C-terminal" evidence="4">
    <location>
        <begin position="24"/>
        <end position="214"/>
    </location>
</feature>
<dbReference type="PANTHER" id="PTHR10350">
    <property type="entry name" value="NUCLEAR PORE COMPLEX PROTEIN NUP155"/>
    <property type="match status" value="1"/>
</dbReference>
<reference evidence="5 6" key="1">
    <citation type="submission" date="2024-11" db="EMBL/GenBank/DDBJ databases">
        <title>Adaptive evolution of stress response genes in parasites aligns with host niche diversity.</title>
        <authorList>
            <person name="Hahn C."/>
            <person name="Resl P."/>
        </authorList>
    </citation>
    <scope>NUCLEOTIDE SEQUENCE [LARGE SCALE GENOMIC DNA]</scope>
    <source>
        <strain evidence="5">EGGRZ-B1_66</strain>
        <tissue evidence="5">Body</tissue>
    </source>
</reference>
<comment type="caution">
    <text evidence="5">The sequence shown here is derived from an EMBL/GenBank/DDBJ whole genome shotgun (WGS) entry which is preliminary data.</text>
</comment>
<dbReference type="InterPro" id="IPR004870">
    <property type="entry name" value="Nucleoporin_Nup155"/>
</dbReference>
<evidence type="ECO:0000313" key="5">
    <source>
        <dbReference type="EMBL" id="KAL3312327.1"/>
    </source>
</evidence>